<evidence type="ECO:0000313" key="1">
    <source>
        <dbReference type="EMBL" id="GFO02412.1"/>
    </source>
</evidence>
<comment type="caution">
    <text evidence="1">The sequence shown here is derived from an EMBL/GenBank/DDBJ whole genome shotgun (WGS) entry which is preliminary data.</text>
</comment>
<accession>A0AAV4A6E6</accession>
<dbReference type="EMBL" id="BLXT01003580">
    <property type="protein sequence ID" value="GFO02412.1"/>
    <property type="molecule type" value="Genomic_DNA"/>
</dbReference>
<protein>
    <submittedName>
        <fullName evidence="1">Uncharacterized protein</fullName>
    </submittedName>
</protein>
<dbReference type="Proteomes" id="UP000735302">
    <property type="component" value="Unassembled WGS sequence"/>
</dbReference>
<gene>
    <name evidence="1" type="ORF">PoB_002891700</name>
</gene>
<evidence type="ECO:0000313" key="2">
    <source>
        <dbReference type="Proteomes" id="UP000735302"/>
    </source>
</evidence>
<reference evidence="1 2" key="1">
    <citation type="journal article" date="2021" name="Elife">
        <title>Chloroplast acquisition without the gene transfer in kleptoplastic sea slugs, Plakobranchus ocellatus.</title>
        <authorList>
            <person name="Maeda T."/>
            <person name="Takahashi S."/>
            <person name="Yoshida T."/>
            <person name="Shimamura S."/>
            <person name="Takaki Y."/>
            <person name="Nagai Y."/>
            <person name="Toyoda A."/>
            <person name="Suzuki Y."/>
            <person name="Arimoto A."/>
            <person name="Ishii H."/>
            <person name="Satoh N."/>
            <person name="Nishiyama T."/>
            <person name="Hasebe M."/>
            <person name="Maruyama T."/>
            <person name="Minagawa J."/>
            <person name="Obokata J."/>
            <person name="Shigenobu S."/>
        </authorList>
    </citation>
    <scope>NUCLEOTIDE SEQUENCE [LARGE SCALE GENOMIC DNA]</scope>
</reference>
<sequence length="162" mass="18879">MTLPSQILGIKTTLGDSGLGKSPGIEVETKEITSSFRNDSETPSTHRNHCREPTVIQIIFHFFQQLLYLSYTSRFICSFFQQLWYLSYTSRFICRFFQQLWYLPYTSRFICRFFQQLRYLSYTSRFICRSFNSCGTCLTLHVSSAVLSTAVVPVLHIYADIA</sequence>
<keyword evidence="2" id="KW-1185">Reference proteome</keyword>
<proteinExistence type="predicted"/>
<name>A0AAV4A6E6_9GAST</name>
<organism evidence="1 2">
    <name type="scientific">Plakobranchus ocellatus</name>
    <dbReference type="NCBI Taxonomy" id="259542"/>
    <lineage>
        <taxon>Eukaryota</taxon>
        <taxon>Metazoa</taxon>
        <taxon>Spiralia</taxon>
        <taxon>Lophotrochozoa</taxon>
        <taxon>Mollusca</taxon>
        <taxon>Gastropoda</taxon>
        <taxon>Heterobranchia</taxon>
        <taxon>Euthyneura</taxon>
        <taxon>Panpulmonata</taxon>
        <taxon>Sacoglossa</taxon>
        <taxon>Placobranchoidea</taxon>
        <taxon>Plakobranchidae</taxon>
        <taxon>Plakobranchus</taxon>
    </lineage>
</organism>
<dbReference type="AlphaFoldDB" id="A0AAV4A6E6"/>